<dbReference type="PANTHER" id="PTHR10457">
    <property type="entry name" value="MEVALONATE KINASE/GALACTOKINASE"/>
    <property type="match status" value="1"/>
</dbReference>
<dbReference type="SUPFAM" id="SSF54211">
    <property type="entry name" value="Ribosomal protein S5 domain 2-like"/>
    <property type="match status" value="1"/>
</dbReference>
<evidence type="ECO:0000259" key="15">
    <source>
        <dbReference type="Pfam" id="PF10509"/>
    </source>
</evidence>
<dbReference type="Proteomes" id="UP000316096">
    <property type="component" value="Unassembled WGS sequence"/>
</dbReference>
<feature type="binding site" evidence="11">
    <location>
        <position position="60"/>
    </location>
    <ligand>
        <name>ATP</name>
        <dbReference type="ChEBI" id="CHEBI:30616"/>
    </ligand>
</feature>
<keyword evidence="8 11" id="KW-0460">Magnesium</keyword>
<dbReference type="InterPro" id="IPR006206">
    <property type="entry name" value="Mevalonate/galactokinase"/>
</dbReference>
<dbReference type="Pfam" id="PF10509">
    <property type="entry name" value="GalKase_gal_bdg"/>
    <property type="match status" value="1"/>
</dbReference>
<evidence type="ECO:0000259" key="13">
    <source>
        <dbReference type="Pfam" id="PF00288"/>
    </source>
</evidence>
<dbReference type="InterPro" id="IPR019539">
    <property type="entry name" value="GalKase_N"/>
</dbReference>
<feature type="binding site" evidence="11">
    <location>
        <position position="212"/>
    </location>
    <ligand>
        <name>substrate</name>
    </ligand>
</feature>
<evidence type="ECO:0000256" key="12">
    <source>
        <dbReference type="NCBIfam" id="TIGR00131"/>
    </source>
</evidence>
<evidence type="ECO:0000256" key="9">
    <source>
        <dbReference type="ARBA" id="ARBA00023144"/>
    </source>
</evidence>
<keyword evidence="6 11" id="KW-0418">Kinase</keyword>
<name>A0A543CM80_9ACTN</name>
<evidence type="ECO:0000256" key="3">
    <source>
        <dbReference type="ARBA" id="ARBA00022679"/>
    </source>
</evidence>
<comment type="caution">
    <text evidence="16">The sequence shown here is derived from an EMBL/GenBank/DDBJ whole genome shotgun (WGS) entry which is preliminary data.</text>
</comment>
<feature type="active site" description="Proton acceptor" evidence="11">
    <location>
        <position position="162"/>
    </location>
</feature>
<accession>A0A543CM80</accession>
<dbReference type="PRINTS" id="PR00473">
    <property type="entry name" value="GALCTOKINASE"/>
</dbReference>
<feature type="binding site" evidence="11">
    <location>
        <position position="118"/>
    </location>
    <ligand>
        <name>Mg(2+)</name>
        <dbReference type="ChEBI" id="CHEBI:18420"/>
    </ligand>
</feature>
<feature type="domain" description="GHMP kinase N-terminal" evidence="13">
    <location>
        <begin position="83"/>
        <end position="168"/>
    </location>
</feature>
<dbReference type="InterPro" id="IPR006204">
    <property type="entry name" value="GHMP_kinase_N_dom"/>
</dbReference>
<dbReference type="PROSITE" id="PS00627">
    <property type="entry name" value="GHMP_KINASES_ATP"/>
    <property type="match status" value="1"/>
</dbReference>
<dbReference type="Pfam" id="PF08544">
    <property type="entry name" value="GHMP_kinases_C"/>
    <property type="match status" value="1"/>
</dbReference>
<comment type="function">
    <text evidence="11">Catalyzes the transfer of the gamma-phosphate of ATP to D-galactose to form alpha-D-galactose-1-phosphate (Gal-1-P).</text>
</comment>
<dbReference type="AlphaFoldDB" id="A0A543CM80"/>
<proteinExistence type="inferred from homology"/>
<evidence type="ECO:0000256" key="7">
    <source>
        <dbReference type="ARBA" id="ARBA00022840"/>
    </source>
</evidence>
<feature type="site" description="Transition state stabilizer" evidence="11">
    <location>
        <position position="20"/>
    </location>
</feature>
<dbReference type="OrthoDB" id="250531at2"/>
<feature type="domain" description="Galactokinase N-terminal" evidence="15">
    <location>
        <begin position="2"/>
        <end position="49"/>
    </location>
</feature>
<dbReference type="Gene3D" id="3.30.230.10">
    <property type="match status" value="1"/>
</dbReference>
<dbReference type="InterPro" id="IPR020568">
    <property type="entry name" value="Ribosomal_Su5_D2-typ_SF"/>
</dbReference>
<dbReference type="Pfam" id="PF00288">
    <property type="entry name" value="GHMP_kinases_N"/>
    <property type="match status" value="1"/>
</dbReference>
<keyword evidence="3 11" id="KW-0808">Transferase</keyword>
<dbReference type="RefSeq" id="WP_141956843.1">
    <property type="nucleotide sequence ID" value="NZ_VFOZ01000001.1"/>
</dbReference>
<dbReference type="NCBIfam" id="TIGR00131">
    <property type="entry name" value="gal_kin"/>
    <property type="match status" value="1"/>
</dbReference>
<evidence type="ECO:0000256" key="10">
    <source>
        <dbReference type="ARBA" id="ARBA00023277"/>
    </source>
</evidence>
<feature type="binding site" evidence="11">
    <location>
        <position position="150"/>
    </location>
    <ligand>
        <name>Mg(2+)</name>
        <dbReference type="ChEBI" id="CHEBI:18420"/>
    </ligand>
</feature>
<comment type="similarity">
    <text evidence="1 11">Belongs to the GHMP kinase family. GalK subfamily.</text>
</comment>
<dbReference type="PANTHER" id="PTHR10457:SF7">
    <property type="entry name" value="GALACTOKINASE-RELATED"/>
    <property type="match status" value="1"/>
</dbReference>
<protein>
    <recommendedName>
        <fullName evidence="11 12">Galactokinase</fullName>
        <ecNumber evidence="11 12">2.7.1.6</ecNumber>
    </recommendedName>
    <alternativeName>
        <fullName evidence="11">Galactose kinase</fullName>
    </alternativeName>
</protein>
<keyword evidence="5 11" id="KW-0547">Nucleotide-binding</keyword>
<comment type="catalytic activity">
    <reaction evidence="11">
        <text>alpha-D-galactose + ATP = alpha-D-galactose 1-phosphate + ADP + H(+)</text>
        <dbReference type="Rhea" id="RHEA:13553"/>
        <dbReference type="ChEBI" id="CHEBI:15378"/>
        <dbReference type="ChEBI" id="CHEBI:28061"/>
        <dbReference type="ChEBI" id="CHEBI:30616"/>
        <dbReference type="ChEBI" id="CHEBI:58336"/>
        <dbReference type="ChEBI" id="CHEBI:456216"/>
        <dbReference type="EC" id="2.7.1.6"/>
    </reaction>
</comment>
<keyword evidence="10 11" id="KW-0119">Carbohydrate metabolism</keyword>
<keyword evidence="7 11" id="KW-0067">ATP-binding</keyword>
<dbReference type="FunFam" id="3.30.230.10:FF:000017">
    <property type="entry name" value="Galactokinase"/>
    <property type="match status" value="1"/>
</dbReference>
<evidence type="ECO:0000256" key="8">
    <source>
        <dbReference type="ARBA" id="ARBA00022842"/>
    </source>
</evidence>
<dbReference type="EMBL" id="VFOZ01000001">
    <property type="protein sequence ID" value="TQL98211.1"/>
    <property type="molecule type" value="Genomic_DNA"/>
</dbReference>
<dbReference type="InterPro" id="IPR036554">
    <property type="entry name" value="GHMP_kinase_C_sf"/>
</dbReference>
<comment type="subcellular location">
    <subcellularLocation>
        <location evidence="11">Cytoplasm</location>
    </subcellularLocation>
</comment>
<keyword evidence="17" id="KW-1185">Reference proteome</keyword>
<keyword evidence="4 11" id="KW-0479">Metal-binding</keyword>
<dbReference type="InterPro" id="IPR000705">
    <property type="entry name" value="Galactokinase"/>
</dbReference>
<dbReference type="PRINTS" id="PR00959">
    <property type="entry name" value="MEVGALKINASE"/>
</dbReference>
<evidence type="ECO:0000256" key="1">
    <source>
        <dbReference type="ARBA" id="ARBA00006566"/>
    </source>
</evidence>
<dbReference type="GO" id="GO:0006012">
    <property type="term" value="P:galactose metabolic process"/>
    <property type="evidence" value="ECO:0007669"/>
    <property type="project" value="UniProtKB-UniRule"/>
</dbReference>
<dbReference type="PROSITE" id="PS00106">
    <property type="entry name" value="GALACTOKINASE"/>
    <property type="match status" value="1"/>
</dbReference>
<evidence type="ECO:0000256" key="5">
    <source>
        <dbReference type="ARBA" id="ARBA00022741"/>
    </source>
</evidence>
<dbReference type="GO" id="GO:0004335">
    <property type="term" value="F:galactokinase activity"/>
    <property type="evidence" value="ECO:0007669"/>
    <property type="project" value="UniProtKB-UniRule"/>
</dbReference>
<sequence>MNFDEIYGRPPEGVWRAPGRVNLIGEHTDYNDGFVLPFALSQGVTVSAARRDDGVFAVRSLQAPETAEVSDPVPGSVTGWAAYAVGVAWSLREAGHPVGGASLLIDADLPQGAGLSSSAALECAVAVALCDLYDLPVPGPELARIAQRAENDFVGVPCGIMDQSASLLCTSGHALLLDCRSGLSAQVPLDLTELTLLVIDTRAEHELVDGGYADRRAACEKAAELLGVPALRDVTDLGEALSQLGDPVLRRRTQHVVTENHRVEAAVGLLRAGVVGEVGALLTASHLSLRDQFEVSWPEADVAVEESVRAGARGARMVGGGFGGSVVALVPSDRTDRVREAVRAAYADRGWPEPRFLDATPSAGAGRLS</sequence>
<evidence type="ECO:0000313" key="16">
    <source>
        <dbReference type="EMBL" id="TQL98211.1"/>
    </source>
</evidence>
<dbReference type="Gene3D" id="3.30.70.890">
    <property type="entry name" value="GHMP kinase, C-terminal domain"/>
    <property type="match status" value="1"/>
</dbReference>
<dbReference type="InterPro" id="IPR022963">
    <property type="entry name" value="Galactokinase_bac"/>
</dbReference>
<reference evidence="16 17" key="1">
    <citation type="submission" date="2019-06" db="EMBL/GenBank/DDBJ databases">
        <title>Sequencing the genomes of 1000 actinobacteria strains.</title>
        <authorList>
            <person name="Klenk H.-P."/>
        </authorList>
    </citation>
    <scope>NUCLEOTIDE SEQUENCE [LARGE SCALE GENOMIC DNA]</scope>
    <source>
        <strain evidence="16 17">DSM 102200</strain>
    </source>
</reference>
<dbReference type="InterPro" id="IPR019741">
    <property type="entry name" value="Galactokinase_CS"/>
</dbReference>
<dbReference type="GO" id="GO:0000287">
    <property type="term" value="F:magnesium ion binding"/>
    <property type="evidence" value="ECO:0007669"/>
    <property type="project" value="UniProtKB-UniRule"/>
</dbReference>
<evidence type="ECO:0000313" key="17">
    <source>
        <dbReference type="Proteomes" id="UP000316096"/>
    </source>
</evidence>
<evidence type="ECO:0000256" key="4">
    <source>
        <dbReference type="ARBA" id="ARBA00022723"/>
    </source>
</evidence>
<evidence type="ECO:0000256" key="6">
    <source>
        <dbReference type="ARBA" id="ARBA00022777"/>
    </source>
</evidence>
<dbReference type="InterPro" id="IPR014721">
    <property type="entry name" value="Ribsml_uS5_D2-typ_fold_subgr"/>
</dbReference>
<dbReference type="HAMAP" id="MF_00246">
    <property type="entry name" value="Galactokinase"/>
    <property type="match status" value="1"/>
</dbReference>
<dbReference type="UniPathway" id="UPA00214"/>
<gene>
    <name evidence="11" type="primary">galK</name>
    <name evidence="16" type="ORF">FB559_3831</name>
</gene>
<dbReference type="InterPro" id="IPR013750">
    <property type="entry name" value="GHMP_kinase_C_dom"/>
</dbReference>
<dbReference type="InterPro" id="IPR006203">
    <property type="entry name" value="GHMP_knse_ATP-bd_CS"/>
</dbReference>
<dbReference type="FunFam" id="3.30.70.890:FF:000001">
    <property type="entry name" value="Galactokinase"/>
    <property type="match status" value="1"/>
</dbReference>
<evidence type="ECO:0000259" key="14">
    <source>
        <dbReference type="Pfam" id="PF08544"/>
    </source>
</evidence>
<evidence type="ECO:0000256" key="11">
    <source>
        <dbReference type="HAMAP-Rule" id="MF_00246"/>
    </source>
</evidence>
<feature type="binding site" evidence="11">
    <location>
        <begin position="26"/>
        <end position="29"/>
    </location>
    <ligand>
        <name>substrate</name>
    </ligand>
</feature>
<dbReference type="GO" id="GO:0005829">
    <property type="term" value="C:cytosol"/>
    <property type="evidence" value="ECO:0007669"/>
    <property type="project" value="TreeGrafter"/>
</dbReference>
<dbReference type="SUPFAM" id="SSF55060">
    <property type="entry name" value="GHMP Kinase, C-terminal domain"/>
    <property type="match status" value="1"/>
</dbReference>
<feature type="domain" description="GHMP kinase C-terminal" evidence="14">
    <location>
        <begin position="269"/>
        <end position="347"/>
    </location>
</feature>
<keyword evidence="9 11" id="KW-0299">Galactose metabolism</keyword>
<evidence type="ECO:0000256" key="2">
    <source>
        <dbReference type="ARBA" id="ARBA00022490"/>
    </source>
</evidence>
<organism evidence="16 17">
    <name type="scientific">Actinoallomurus bryophytorum</name>
    <dbReference type="NCBI Taxonomy" id="1490222"/>
    <lineage>
        <taxon>Bacteria</taxon>
        <taxon>Bacillati</taxon>
        <taxon>Actinomycetota</taxon>
        <taxon>Actinomycetes</taxon>
        <taxon>Streptosporangiales</taxon>
        <taxon>Thermomonosporaceae</taxon>
        <taxon>Actinoallomurus</taxon>
    </lineage>
</organism>
<comment type="pathway">
    <text evidence="11">Carbohydrate metabolism; galactose metabolism.</text>
</comment>
<dbReference type="EC" id="2.7.1.6" evidence="11 12"/>
<feature type="binding site" evidence="11">
    <location>
        <begin position="112"/>
        <end position="118"/>
    </location>
    <ligand>
        <name>ATP</name>
        <dbReference type="ChEBI" id="CHEBI:30616"/>
    </ligand>
</feature>
<keyword evidence="2 11" id="KW-0963">Cytoplasm</keyword>
<dbReference type="GO" id="GO:0005524">
    <property type="term" value="F:ATP binding"/>
    <property type="evidence" value="ECO:0007669"/>
    <property type="project" value="UniProtKB-UniRule"/>
</dbReference>
<dbReference type="PIRSF" id="PIRSF000530">
    <property type="entry name" value="Galactokinase"/>
    <property type="match status" value="1"/>
</dbReference>